<comment type="caution">
    <text evidence="2">The sequence shown here is derived from an EMBL/GenBank/DDBJ whole genome shotgun (WGS) entry which is preliminary data.</text>
</comment>
<feature type="region of interest" description="Disordered" evidence="1">
    <location>
        <begin position="113"/>
        <end position="180"/>
    </location>
</feature>
<evidence type="ECO:0000256" key="1">
    <source>
        <dbReference type="SAM" id="MobiDB-lite"/>
    </source>
</evidence>
<reference evidence="2 3" key="1">
    <citation type="submission" date="2019-05" db="EMBL/GenBank/DDBJ databases">
        <title>Another draft genome of Portunus trituberculatus and its Hox gene families provides insights of decapod evolution.</title>
        <authorList>
            <person name="Jeong J.-H."/>
            <person name="Song I."/>
            <person name="Kim S."/>
            <person name="Choi T."/>
            <person name="Kim D."/>
            <person name="Ryu S."/>
            <person name="Kim W."/>
        </authorList>
    </citation>
    <scope>NUCLEOTIDE SEQUENCE [LARGE SCALE GENOMIC DNA]</scope>
    <source>
        <tissue evidence="2">Muscle</tissue>
    </source>
</reference>
<gene>
    <name evidence="2" type="ORF">E2C01_049693</name>
</gene>
<organism evidence="2 3">
    <name type="scientific">Portunus trituberculatus</name>
    <name type="common">Swimming crab</name>
    <name type="synonym">Neptunus trituberculatus</name>
    <dbReference type="NCBI Taxonomy" id="210409"/>
    <lineage>
        <taxon>Eukaryota</taxon>
        <taxon>Metazoa</taxon>
        <taxon>Ecdysozoa</taxon>
        <taxon>Arthropoda</taxon>
        <taxon>Crustacea</taxon>
        <taxon>Multicrustacea</taxon>
        <taxon>Malacostraca</taxon>
        <taxon>Eumalacostraca</taxon>
        <taxon>Eucarida</taxon>
        <taxon>Decapoda</taxon>
        <taxon>Pleocyemata</taxon>
        <taxon>Brachyura</taxon>
        <taxon>Eubrachyura</taxon>
        <taxon>Portunoidea</taxon>
        <taxon>Portunidae</taxon>
        <taxon>Portuninae</taxon>
        <taxon>Portunus</taxon>
    </lineage>
</organism>
<evidence type="ECO:0000313" key="3">
    <source>
        <dbReference type="Proteomes" id="UP000324222"/>
    </source>
</evidence>
<keyword evidence="3" id="KW-1185">Reference proteome</keyword>
<sequence length="180" mass="19269">MCWLGAARAGVQGGRGGAAGGVVAGPRVFHRNLEQGGVAWRGVAQTRRRRALHYHDEYADAGERTAAVYISIHQGRKKYTPLPLDSYCNVQPVPEQFNIELNTPGGATGAFLHHTSHTCSTEPSPHTPNNQSHPSRPFNPVLPGPTKQFSAGTVLVPSPLADLPSFPHSLPARQSSDSHS</sequence>
<evidence type="ECO:0000313" key="2">
    <source>
        <dbReference type="EMBL" id="MPC55750.1"/>
    </source>
</evidence>
<accession>A0A5B7G6A5</accession>
<name>A0A5B7G6A5_PORTR</name>
<dbReference type="Proteomes" id="UP000324222">
    <property type="component" value="Unassembled WGS sequence"/>
</dbReference>
<protein>
    <submittedName>
        <fullName evidence="2">Uncharacterized protein</fullName>
    </submittedName>
</protein>
<feature type="compositionally biased region" description="Polar residues" evidence="1">
    <location>
        <begin position="117"/>
        <end position="134"/>
    </location>
</feature>
<proteinExistence type="predicted"/>
<dbReference type="AlphaFoldDB" id="A0A5B7G6A5"/>
<dbReference type="EMBL" id="VSRR010013407">
    <property type="protein sequence ID" value="MPC55750.1"/>
    <property type="molecule type" value="Genomic_DNA"/>
</dbReference>